<keyword evidence="4 8" id="KW-1133">Transmembrane helix</keyword>
<gene>
    <name evidence="10" type="ORF">GCM10010916_13540</name>
</gene>
<sequence>MALWTMILRKMANNKWLQLNLWFGLAICVALFSSMPLYSHAILQRTLQKELQLIQQDLSVYPGYVRISTSIASDTMNEETIQAIQQADRYVENIPNRMGLDDLSSYRMRITQNLKVYGADATEQEIKAQNTYGNFKAVTDLEQRVRLIDGRMPNPDRNDGVYEALVTQKFLLNMKRDIGDEIIGFVNQTKEQFRIIPVGVIDTAPEADRYLPFLVNSSGNGFFIPFSQFEEEFIFGGKIKVSSLDWRIALDYNQLKVDHVDHFSAVGNSVRSYFQSRLGISSVDIPSLATVETYKEKKEKLDVMLLSLYSPVMLMLAFYLYMSANLIIERQKTDISVLRSRGASRLQIMLSYTAENLILGLTALAVGPLLGVWFTKLLGASNGFLEFVQRAALDVTLNSSAYKVAAAAVLCAILLILIPAFLATRVSIVGQKQQMNQLTRMSFWHKTGLDLILVGLAVYLLYGFNKRQEDLRKLALDSDALQVDPLLFLMPALFALGSGLLILRIYPWFIRFVYWIGRKWWSPAIYHTLIQISRSSGQYLTIKVFLIMTVATGLFSANAARTINENMENKIRYAVGADIALSILWENDAPPPMAGPSGPVGGEGETDVSAGPPKRVQYTEPPFLPMKELEGVESAARVFRKDQISFSLERGGDGSAMLYGIDTVDFGRTAWLPSGLLDHHINSYLNLIASDPKAVLISRSLAEANDVKPGDPIRLKWEGLDQALFTVYGIIDYWPGWNPLPILGSPAADEGETAARPHLVVGHLDTIQNNLALEPYGVWLKLKDGTTSGDIYEELSTRKIPVTGIQDTSQELIRSNNDPFRLAINGVMTLGFVISMLISFFGFLIFWLLTLSGRTLLYGVLRAMGIPFRQIIGMLVSEQLLTSGAAVLIGVVIGNTISKLFVPLFEMSFATREQVPPFKIVYQLSDYIQLYSIVAFMLAAGLLILGYRLSRIRISQALKLGEE</sequence>
<evidence type="ECO:0000256" key="7">
    <source>
        <dbReference type="SAM" id="MobiDB-lite"/>
    </source>
</evidence>
<feature type="transmembrane region" description="Helical" evidence="8">
    <location>
        <begin position="928"/>
        <end position="949"/>
    </location>
</feature>
<dbReference type="PANTHER" id="PTHR30572">
    <property type="entry name" value="MEMBRANE COMPONENT OF TRANSPORTER-RELATED"/>
    <property type="match status" value="1"/>
</dbReference>
<dbReference type="RefSeq" id="WP_188530281.1">
    <property type="nucleotide sequence ID" value="NZ_BMGR01000004.1"/>
</dbReference>
<feature type="transmembrane region" description="Helical" evidence="8">
    <location>
        <begin position="308"/>
        <end position="328"/>
    </location>
</feature>
<dbReference type="AlphaFoldDB" id="A0A917FRE2"/>
<feature type="transmembrane region" description="Helical" evidence="8">
    <location>
        <begin position="447"/>
        <end position="465"/>
    </location>
</feature>
<feature type="transmembrane region" description="Helical" evidence="8">
    <location>
        <begin position="822"/>
        <end position="850"/>
    </location>
</feature>
<feature type="transmembrane region" description="Helical" evidence="8">
    <location>
        <begin position="485"/>
        <end position="509"/>
    </location>
</feature>
<evidence type="ECO:0000256" key="1">
    <source>
        <dbReference type="ARBA" id="ARBA00004651"/>
    </source>
</evidence>
<feature type="transmembrane region" description="Helical" evidence="8">
    <location>
        <begin position="540"/>
        <end position="560"/>
    </location>
</feature>
<feature type="domain" description="ABC3 transporter permease C-terminal" evidence="9">
    <location>
        <begin position="313"/>
        <end position="425"/>
    </location>
</feature>
<feature type="domain" description="ABC3 transporter permease C-terminal" evidence="9">
    <location>
        <begin position="832"/>
        <end position="953"/>
    </location>
</feature>
<evidence type="ECO:0000256" key="8">
    <source>
        <dbReference type="SAM" id="Phobius"/>
    </source>
</evidence>
<evidence type="ECO:0000256" key="4">
    <source>
        <dbReference type="ARBA" id="ARBA00022989"/>
    </source>
</evidence>
<dbReference type="GO" id="GO:0005886">
    <property type="term" value="C:plasma membrane"/>
    <property type="evidence" value="ECO:0007669"/>
    <property type="project" value="UniProtKB-SubCell"/>
</dbReference>
<comment type="subcellular location">
    <subcellularLocation>
        <location evidence="1">Cell membrane</location>
        <topology evidence="1">Multi-pass membrane protein</topology>
    </subcellularLocation>
</comment>
<dbReference type="GO" id="GO:0022857">
    <property type="term" value="F:transmembrane transporter activity"/>
    <property type="evidence" value="ECO:0007669"/>
    <property type="project" value="TreeGrafter"/>
</dbReference>
<feature type="transmembrane region" description="Helical" evidence="8">
    <location>
        <begin position="871"/>
        <end position="897"/>
    </location>
</feature>
<protein>
    <recommendedName>
        <fullName evidence="9">ABC3 transporter permease C-terminal domain-containing protein</fullName>
    </recommendedName>
</protein>
<evidence type="ECO:0000256" key="6">
    <source>
        <dbReference type="ARBA" id="ARBA00038076"/>
    </source>
</evidence>
<evidence type="ECO:0000256" key="3">
    <source>
        <dbReference type="ARBA" id="ARBA00022692"/>
    </source>
</evidence>
<dbReference type="Proteomes" id="UP000644756">
    <property type="component" value="Unassembled WGS sequence"/>
</dbReference>
<feature type="transmembrane region" description="Helical" evidence="8">
    <location>
        <begin position="349"/>
        <end position="374"/>
    </location>
</feature>
<evidence type="ECO:0000313" key="10">
    <source>
        <dbReference type="EMBL" id="GGF97590.1"/>
    </source>
</evidence>
<evidence type="ECO:0000256" key="2">
    <source>
        <dbReference type="ARBA" id="ARBA00022475"/>
    </source>
</evidence>
<organism evidence="10 11">
    <name type="scientific">Paenibacillus abyssi</name>
    <dbReference type="NCBI Taxonomy" id="1340531"/>
    <lineage>
        <taxon>Bacteria</taxon>
        <taxon>Bacillati</taxon>
        <taxon>Bacillota</taxon>
        <taxon>Bacilli</taxon>
        <taxon>Bacillales</taxon>
        <taxon>Paenibacillaceae</taxon>
        <taxon>Paenibacillus</taxon>
    </lineage>
</organism>
<comment type="similarity">
    <text evidence="6">Belongs to the ABC-4 integral membrane protein family.</text>
</comment>
<keyword evidence="5 8" id="KW-0472">Membrane</keyword>
<dbReference type="InterPro" id="IPR003838">
    <property type="entry name" value="ABC3_permease_C"/>
</dbReference>
<accession>A0A917FRE2</accession>
<evidence type="ECO:0000256" key="5">
    <source>
        <dbReference type="ARBA" id="ARBA00023136"/>
    </source>
</evidence>
<keyword evidence="2" id="KW-1003">Cell membrane</keyword>
<proteinExistence type="inferred from homology"/>
<feature type="region of interest" description="Disordered" evidence="7">
    <location>
        <begin position="594"/>
        <end position="613"/>
    </location>
</feature>
<comment type="caution">
    <text evidence="10">The sequence shown here is derived from an EMBL/GenBank/DDBJ whole genome shotgun (WGS) entry which is preliminary data.</text>
</comment>
<name>A0A917FRE2_9BACL</name>
<reference evidence="10" key="1">
    <citation type="journal article" date="2014" name="Int. J. Syst. Evol. Microbiol.">
        <title>Complete genome sequence of Corynebacterium casei LMG S-19264T (=DSM 44701T), isolated from a smear-ripened cheese.</title>
        <authorList>
            <consortium name="US DOE Joint Genome Institute (JGI-PGF)"/>
            <person name="Walter F."/>
            <person name="Albersmeier A."/>
            <person name="Kalinowski J."/>
            <person name="Ruckert C."/>
        </authorList>
    </citation>
    <scope>NUCLEOTIDE SEQUENCE</scope>
    <source>
        <strain evidence="10">CGMCC 1.12987</strain>
    </source>
</reference>
<evidence type="ECO:0000259" key="9">
    <source>
        <dbReference type="Pfam" id="PF02687"/>
    </source>
</evidence>
<dbReference type="EMBL" id="BMGR01000004">
    <property type="protein sequence ID" value="GGF97590.1"/>
    <property type="molecule type" value="Genomic_DNA"/>
</dbReference>
<dbReference type="InterPro" id="IPR050250">
    <property type="entry name" value="Macrolide_Exporter_MacB"/>
</dbReference>
<dbReference type="PANTHER" id="PTHR30572:SF4">
    <property type="entry name" value="ABC TRANSPORTER PERMEASE YTRF"/>
    <property type="match status" value="1"/>
</dbReference>
<keyword evidence="11" id="KW-1185">Reference proteome</keyword>
<keyword evidence="3 8" id="KW-0812">Transmembrane</keyword>
<dbReference type="Pfam" id="PF02687">
    <property type="entry name" value="FtsX"/>
    <property type="match status" value="2"/>
</dbReference>
<reference evidence="10" key="2">
    <citation type="submission" date="2020-09" db="EMBL/GenBank/DDBJ databases">
        <authorList>
            <person name="Sun Q."/>
            <person name="Zhou Y."/>
        </authorList>
    </citation>
    <scope>NUCLEOTIDE SEQUENCE</scope>
    <source>
        <strain evidence="10">CGMCC 1.12987</strain>
    </source>
</reference>
<evidence type="ECO:0000313" key="11">
    <source>
        <dbReference type="Proteomes" id="UP000644756"/>
    </source>
</evidence>
<feature type="transmembrane region" description="Helical" evidence="8">
    <location>
        <begin position="404"/>
        <end position="426"/>
    </location>
</feature>